<keyword evidence="3" id="KW-0808">Transferase</keyword>
<dbReference type="SUPFAM" id="SSF48452">
    <property type="entry name" value="TPR-like"/>
    <property type="match status" value="2"/>
</dbReference>
<dbReference type="PANTHER" id="PTHR24363">
    <property type="entry name" value="SERINE/THREONINE PROTEIN KINASE"/>
    <property type="match status" value="1"/>
</dbReference>
<dbReference type="InterPro" id="IPR019734">
    <property type="entry name" value="TPR_rpt"/>
</dbReference>
<dbReference type="SMART" id="SM00220">
    <property type="entry name" value="S_TKc"/>
    <property type="match status" value="1"/>
</dbReference>
<evidence type="ECO:0000313" key="15">
    <source>
        <dbReference type="Proteomes" id="UP000199300"/>
    </source>
</evidence>
<feature type="repeat" description="TPR" evidence="9">
    <location>
        <begin position="548"/>
        <end position="581"/>
    </location>
</feature>
<dbReference type="InterPro" id="IPR011009">
    <property type="entry name" value="Kinase-like_dom_sf"/>
</dbReference>
<dbReference type="InterPro" id="IPR017441">
    <property type="entry name" value="Protein_kinase_ATP_BS"/>
</dbReference>
<dbReference type="OrthoDB" id="9788659at2"/>
<comment type="catalytic activity">
    <reaction evidence="8">
        <text>L-seryl-[protein] + ATP = O-phospho-L-seryl-[protein] + ADP + H(+)</text>
        <dbReference type="Rhea" id="RHEA:17989"/>
        <dbReference type="Rhea" id="RHEA-COMP:9863"/>
        <dbReference type="Rhea" id="RHEA-COMP:11604"/>
        <dbReference type="ChEBI" id="CHEBI:15378"/>
        <dbReference type="ChEBI" id="CHEBI:29999"/>
        <dbReference type="ChEBI" id="CHEBI:30616"/>
        <dbReference type="ChEBI" id="CHEBI:83421"/>
        <dbReference type="ChEBI" id="CHEBI:456216"/>
        <dbReference type="EC" id="2.7.11.1"/>
    </reaction>
</comment>
<feature type="domain" description="Protein kinase" evidence="13">
    <location>
        <begin position="12"/>
        <end position="260"/>
    </location>
</feature>
<evidence type="ECO:0000256" key="2">
    <source>
        <dbReference type="ARBA" id="ARBA00022527"/>
    </source>
</evidence>
<evidence type="ECO:0000259" key="13">
    <source>
        <dbReference type="PROSITE" id="PS50011"/>
    </source>
</evidence>
<keyword evidence="9" id="KW-0802">TPR repeat</keyword>
<dbReference type="STRING" id="872970.SAMN04488134_109143"/>
<gene>
    <name evidence="14" type="ORF">SAMN04488134_109143</name>
</gene>
<dbReference type="InterPro" id="IPR000719">
    <property type="entry name" value="Prot_kinase_dom"/>
</dbReference>
<dbReference type="PANTHER" id="PTHR24363:SF0">
    <property type="entry name" value="SERINE_THREONINE KINASE LIKE DOMAIN CONTAINING 1"/>
    <property type="match status" value="1"/>
</dbReference>
<dbReference type="AlphaFoldDB" id="A0A1H8R454"/>
<dbReference type="InterPro" id="IPR008271">
    <property type="entry name" value="Ser/Thr_kinase_AS"/>
</dbReference>
<keyword evidence="2 14" id="KW-0723">Serine/threonine-protein kinase</keyword>
<keyword evidence="5 14" id="KW-0418">Kinase</keyword>
<dbReference type="Gene3D" id="3.30.200.20">
    <property type="entry name" value="Phosphorylase Kinase, domain 1"/>
    <property type="match status" value="1"/>
</dbReference>
<dbReference type="Pfam" id="PF12688">
    <property type="entry name" value="TPR_5"/>
    <property type="match status" value="1"/>
</dbReference>
<dbReference type="SUPFAM" id="SSF56112">
    <property type="entry name" value="Protein kinase-like (PK-like)"/>
    <property type="match status" value="1"/>
</dbReference>
<dbReference type="SMART" id="SM00028">
    <property type="entry name" value="TPR"/>
    <property type="match status" value="2"/>
</dbReference>
<keyword evidence="12" id="KW-0472">Membrane</keyword>
<protein>
    <recommendedName>
        <fullName evidence="1">non-specific serine/threonine protein kinase</fullName>
        <ecNumber evidence="1">2.7.11.1</ecNumber>
    </recommendedName>
</protein>
<dbReference type="GO" id="GO:0004674">
    <property type="term" value="F:protein serine/threonine kinase activity"/>
    <property type="evidence" value="ECO:0007669"/>
    <property type="project" value="UniProtKB-KW"/>
</dbReference>
<feature type="binding site" evidence="10">
    <location>
        <position position="41"/>
    </location>
    <ligand>
        <name>ATP</name>
        <dbReference type="ChEBI" id="CHEBI:30616"/>
    </ligand>
</feature>
<dbReference type="CDD" id="cd14014">
    <property type="entry name" value="STKc_PknB_like"/>
    <property type="match status" value="1"/>
</dbReference>
<dbReference type="Proteomes" id="UP000199300">
    <property type="component" value="Unassembled WGS sequence"/>
</dbReference>
<keyword evidence="4 10" id="KW-0547">Nucleotide-binding</keyword>
<evidence type="ECO:0000256" key="7">
    <source>
        <dbReference type="ARBA" id="ARBA00047899"/>
    </source>
</evidence>
<evidence type="ECO:0000256" key="3">
    <source>
        <dbReference type="ARBA" id="ARBA00022679"/>
    </source>
</evidence>
<dbReference type="InterPro" id="IPR011990">
    <property type="entry name" value="TPR-like_helical_dom_sf"/>
</dbReference>
<feature type="transmembrane region" description="Helical" evidence="12">
    <location>
        <begin position="277"/>
        <end position="298"/>
    </location>
</feature>
<dbReference type="Gene3D" id="1.25.40.10">
    <property type="entry name" value="Tetratricopeptide repeat domain"/>
    <property type="match status" value="2"/>
</dbReference>
<comment type="catalytic activity">
    <reaction evidence="7">
        <text>L-threonyl-[protein] + ATP = O-phospho-L-threonyl-[protein] + ADP + H(+)</text>
        <dbReference type="Rhea" id="RHEA:46608"/>
        <dbReference type="Rhea" id="RHEA-COMP:11060"/>
        <dbReference type="Rhea" id="RHEA-COMP:11605"/>
        <dbReference type="ChEBI" id="CHEBI:15378"/>
        <dbReference type="ChEBI" id="CHEBI:30013"/>
        <dbReference type="ChEBI" id="CHEBI:30616"/>
        <dbReference type="ChEBI" id="CHEBI:61977"/>
        <dbReference type="ChEBI" id="CHEBI:456216"/>
        <dbReference type="EC" id="2.7.11.1"/>
    </reaction>
</comment>
<organism evidence="14 15">
    <name type="scientific">Amphibacillus marinus</name>
    <dbReference type="NCBI Taxonomy" id="872970"/>
    <lineage>
        <taxon>Bacteria</taxon>
        <taxon>Bacillati</taxon>
        <taxon>Bacillota</taxon>
        <taxon>Bacilli</taxon>
        <taxon>Bacillales</taxon>
        <taxon>Bacillaceae</taxon>
        <taxon>Amphibacillus</taxon>
    </lineage>
</organism>
<evidence type="ECO:0000256" key="9">
    <source>
        <dbReference type="PROSITE-ProRule" id="PRU00339"/>
    </source>
</evidence>
<dbReference type="Gene3D" id="1.10.510.10">
    <property type="entry name" value="Transferase(Phosphotransferase) domain 1"/>
    <property type="match status" value="1"/>
</dbReference>
<evidence type="ECO:0000256" key="5">
    <source>
        <dbReference type="ARBA" id="ARBA00022777"/>
    </source>
</evidence>
<evidence type="ECO:0000313" key="14">
    <source>
        <dbReference type="EMBL" id="SEO61091.1"/>
    </source>
</evidence>
<dbReference type="PROSITE" id="PS50011">
    <property type="entry name" value="PROTEIN_KINASE_DOM"/>
    <property type="match status" value="1"/>
</dbReference>
<dbReference type="EC" id="2.7.11.1" evidence="1"/>
<sequence length="641" mass="74180">MLKIGTIVDGRYEILKEIGRGGMSVVYLAMDNRLNKSLVVKDIRKRKGKDNELLINSLVVEANMLKRLEHHALPRIYDIIESKGDIYVVMDYIEGQSLKEVLDSHGRLPAKDVIKWARQLSDVLDYLHTREPPIVYRDMKPDNIMLTPNGKIKLIDFGIAREYKVNHSTDTVNLGTKGYASPEQLSGKQTDARTDIYSLGVTLYHLVTGRSLSEPPFEVRPIRQWDASLPEGLEHIIHRCTQTEPDQRYQSCAELSYDLANIDKLTQGYKKKLYQRLVAFIIPFLFFFVFSTTTILGYNGMRQEQFEHYVDLINQARSELIDGNDSRAIQLMEAAIEEDNRRAEAYINILNIYINRGDVDSGLDKLEQYINQGYGRIDTDDNVLFKVGMTYFDLKRDYSRALHYFRQINEEVLPDVIYYKTLATTLSSLNIEYQAFSEELHDLEAYTDSLPNDQKKIDNYQALANIYLSYKAQIDQANTRAIDILEKANELLTILNDETLSIQYQELFIRNLAQAYYSRGIENDAIADFEQAIDYYSRLLEEGIANEERVRITIGSIYQEMGRHSLAIAQFEQIIDDNPDLIEGYVRLANLLIDLEQERDEVERSYQAARDLYEQANEQDGATEHENLQRLRRRLENLSVL</sequence>
<dbReference type="GO" id="GO:0005524">
    <property type="term" value="F:ATP binding"/>
    <property type="evidence" value="ECO:0007669"/>
    <property type="project" value="UniProtKB-UniRule"/>
</dbReference>
<dbReference type="InterPro" id="IPR041656">
    <property type="entry name" value="TPR_5"/>
</dbReference>
<evidence type="ECO:0000256" key="6">
    <source>
        <dbReference type="ARBA" id="ARBA00022840"/>
    </source>
</evidence>
<dbReference type="Pfam" id="PF00069">
    <property type="entry name" value="Pkinase"/>
    <property type="match status" value="1"/>
</dbReference>
<dbReference type="RefSeq" id="WP_091498952.1">
    <property type="nucleotide sequence ID" value="NZ_FODJ01000009.1"/>
</dbReference>
<evidence type="ECO:0000256" key="10">
    <source>
        <dbReference type="PROSITE-ProRule" id="PRU10141"/>
    </source>
</evidence>
<evidence type="ECO:0000256" key="4">
    <source>
        <dbReference type="ARBA" id="ARBA00022741"/>
    </source>
</evidence>
<feature type="repeat" description="TPR" evidence="9">
    <location>
        <begin position="513"/>
        <end position="546"/>
    </location>
</feature>
<keyword evidence="12" id="KW-0812">Transmembrane</keyword>
<name>A0A1H8R454_9BACI</name>
<dbReference type="PROSITE" id="PS50005">
    <property type="entry name" value="TPR"/>
    <property type="match status" value="2"/>
</dbReference>
<evidence type="ECO:0000256" key="1">
    <source>
        <dbReference type="ARBA" id="ARBA00012513"/>
    </source>
</evidence>
<reference evidence="14 15" key="1">
    <citation type="submission" date="2016-10" db="EMBL/GenBank/DDBJ databases">
        <authorList>
            <person name="de Groot N.N."/>
        </authorList>
    </citation>
    <scope>NUCLEOTIDE SEQUENCE [LARGE SCALE GENOMIC DNA]</scope>
    <source>
        <strain evidence="14 15">CGMCC 1.10434</strain>
    </source>
</reference>
<dbReference type="EMBL" id="FODJ01000009">
    <property type="protein sequence ID" value="SEO61091.1"/>
    <property type="molecule type" value="Genomic_DNA"/>
</dbReference>
<evidence type="ECO:0000256" key="8">
    <source>
        <dbReference type="ARBA" id="ARBA00048679"/>
    </source>
</evidence>
<keyword evidence="12" id="KW-1133">Transmembrane helix</keyword>
<proteinExistence type="predicted"/>
<accession>A0A1H8R454</accession>
<keyword evidence="6 10" id="KW-0067">ATP-binding</keyword>
<dbReference type="PROSITE" id="PS00107">
    <property type="entry name" value="PROTEIN_KINASE_ATP"/>
    <property type="match status" value="1"/>
</dbReference>
<evidence type="ECO:0000256" key="12">
    <source>
        <dbReference type="SAM" id="Phobius"/>
    </source>
</evidence>
<keyword evidence="11" id="KW-0175">Coiled coil</keyword>
<dbReference type="PROSITE" id="PS00108">
    <property type="entry name" value="PROTEIN_KINASE_ST"/>
    <property type="match status" value="1"/>
</dbReference>
<evidence type="ECO:0000256" key="11">
    <source>
        <dbReference type="SAM" id="Coils"/>
    </source>
</evidence>
<feature type="coiled-coil region" evidence="11">
    <location>
        <begin position="585"/>
        <end position="619"/>
    </location>
</feature>
<keyword evidence="15" id="KW-1185">Reference proteome</keyword>